<gene>
    <name evidence="2" type="primary">Necator_chrX.g22897</name>
    <name evidence="2" type="ORF">RB195_022734</name>
</gene>
<accession>A0ABR1EH22</accession>
<proteinExistence type="predicted"/>
<organism evidence="2 3">
    <name type="scientific">Necator americanus</name>
    <name type="common">Human hookworm</name>
    <dbReference type="NCBI Taxonomy" id="51031"/>
    <lineage>
        <taxon>Eukaryota</taxon>
        <taxon>Metazoa</taxon>
        <taxon>Ecdysozoa</taxon>
        <taxon>Nematoda</taxon>
        <taxon>Chromadorea</taxon>
        <taxon>Rhabditida</taxon>
        <taxon>Rhabditina</taxon>
        <taxon>Rhabditomorpha</taxon>
        <taxon>Strongyloidea</taxon>
        <taxon>Ancylostomatidae</taxon>
        <taxon>Bunostominae</taxon>
        <taxon>Necator</taxon>
    </lineage>
</organism>
<evidence type="ECO:0000313" key="2">
    <source>
        <dbReference type="EMBL" id="KAK6761763.1"/>
    </source>
</evidence>
<evidence type="ECO:0000256" key="1">
    <source>
        <dbReference type="SAM" id="MobiDB-lite"/>
    </source>
</evidence>
<dbReference type="InterPro" id="IPR036691">
    <property type="entry name" value="Endo/exonu/phosph_ase_sf"/>
</dbReference>
<evidence type="ECO:0000313" key="3">
    <source>
        <dbReference type="Proteomes" id="UP001303046"/>
    </source>
</evidence>
<feature type="region of interest" description="Disordered" evidence="1">
    <location>
        <begin position="179"/>
        <end position="198"/>
    </location>
</feature>
<comment type="caution">
    <text evidence="2">The sequence shown here is derived from an EMBL/GenBank/DDBJ whole genome shotgun (WGS) entry which is preliminary data.</text>
</comment>
<sequence>MRRWDLDNNPPRELIDAISSRRRLQPFLTPGKQRKRKMRTRKLQLDYILTRNTPQSTISRAVRDVAFNSDHRPVLLSLKTRFYKRNGGVPPQPKIDMTGLKDEESRTNFCQRVYSCWSTDQEELSDVFSFTKCIQDAAKETLPVEMPRKKFVFVSAETKFTYNSVFVACSTGDFNQEKRPKRKLRHQLQQNRDNKWTSRAKELEKGQEPAESLCFIKAV</sequence>
<name>A0ABR1EH22_NECAM</name>
<reference evidence="2 3" key="1">
    <citation type="submission" date="2023-08" db="EMBL/GenBank/DDBJ databases">
        <title>A Necator americanus chromosomal reference genome.</title>
        <authorList>
            <person name="Ilik V."/>
            <person name="Petrzelkova K.J."/>
            <person name="Pardy F."/>
            <person name="Fuh T."/>
            <person name="Niatou-Singa F.S."/>
            <person name="Gouil Q."/>
            <person name="Baker L."/>
            <person name="Ritchie M.E."/>
            <person name="Jex A.R."/>
            <person name="Gazzola D."/>
            <person name="Li H."/>
            <person name="Toshio Fujiwara R."/>
            <person name="Zhan B."/>
            <person name="Aroian R.V."/>
            <person name="Pafco B."/>
            <person name="Schwarz E.M."/>
        </authorList>
    </citation>
    <scope>NUCLEOTIDE SEQUENCE [LARGE SCALE GENOMIC DNA]</scope>
    <source>
        <strain evidence="2 3">Aroian</strain>
        <tissue evidence="2">Whole animal</tissue>
    </source>
</reference>
<evidence type="ECO:0008006" key="4">
    <source>
        <dbReference type="Google" id="ProtNLM"/>
    </source>
</evidence>
<keyword evidence="3" id="KW-1185">Reference proteome</keyword>
<dbReference type="Proteomes" id="UP001303046">
    <property type="component" value="Unassembled WGS sequence"/>
</dbReference>
<protein>
    <recommendedName>
        <fullName evidence="4">Endonuclease/exonuclease/phosphatase domain-containing protein</fullName>
    </recommendedName>
</protein>
<dbReference type="SUPFAM" id="SSF56219">
    <property type="entry name" value="DNase I-like"/>
    <property type="match status" value="1"/>
</dbReference>
<dbReference type="EMBL" id="JAVFWL010000006">
    <property type="protein sequence ID" value="KAK6761763.1"/>
    <property type="molecule type" value="Genomic_DNA"/>
</dbReference>